<evidence type="ECO:0000256" key="1">
    <source>
        <dbReference type="ARBA" id="ARBA00023015"/>
    </source>
</evidence>
<dbReference type="GO" id="GO:0003700">
    <property type="term" value="F:DNA-binding transcription factor activity"/>
    <property type="evidence" value="ECO:0007669"/>
    <property type="project" value="InterPro"/>
</dbReference>
<reference evidence="5 6" key="1">
    <citation type="submission" date="2018-06" db="EMBL/GenBank/DDBJ databases">
        <authorList>
            <consortium name="Pathogen Informatics"/>
            <person name="Doyle S."/>
        </authorList>
    </citation>
    <scope>NUCLEOTIDE SEQUENCE [LARGE SCALE GENOMIC DNA]</scope>
    <source>
        <strain evidence="5 6">NCTC10717</strain>
    </source>
</reference>
<keyword evidence="2" id="KW-0238">DNA-binding</keyword>
<dbReference type="PROSITE" id="PS50987">
    <property type="entry name" value="HTH_ARSR_2"/>
    <property type="match status" value="1"/>
</dbReference>
<dbReference type="InterPro" id="IPR011991">
    <property type="entry name" value="ArsR-like_HTH"/>
</dbReference>
<proteinExistence type="predicted"/>
<dbReference type="GO" id="GO:0003677">
    <property type="term" value="F:DNA binding"/>
    <property type="evidence" value="ECO:0007669"/>
    <property type="project" value="UniProtKB-KW"/>
</dbReference>
<name>A0A380MXQ8_9GAMM</name>
<protein>
    <submittedName>
        <fullName evidence="5">Probable HTH-type transcriptional regulator ygaV</fullName>
    </submittedName>
</protein>
<evidence type="ECO:0000259" key="4">
    <source>
        <dbReference type="PROSITE" id="PS50987"/>
    </source>
</evidence>
<feature type="domain" description="HTH arsR-type" evidence="4">
    <location>
        <begin position="16"/>
        <end position="111"/>
    </location>
</feature>
<accession>A0A380MXQ8</accession>
<evidence type="ECO:0000313" key="6">
    <source>
        <dbReference type="Proteomes" id="UP000254575"/>
    </source>
</evidence>
<dbReference type="InterPro" id="IPR036388">
    <property type="entry name" value="WH-like_DNA-bd_sf"/>
</dbReference>
<evidence type="ECO:0000256" key="3">
    <source>
        <dbReference type="ARBA" id="ARBA00023163"/>
    </source>
</evidence>
<dbReference type="InterPro" id="IPR001845">
    <property type="entry name" value="HTH_ArsR_DNA-bd_dom"/>
</dbReference>
<dbReference type="PANTHER" id="PTHR43132:SF2">
    <property type="entry name" value="ARSENICAL RESISTANCE OPERON REPRESSOR ARSR-RELATED"/>
    <property type="match status" value="1"/>
</dbReference>
<dbReference type="RefSeq" id="WP_218564560.1">
    <property type="nucleotide sequence ID" value="NZ_UHIA01000004.1"/>
</dbReference>
<sequence length="118" mass="13676">MSCKHEHQQPKVLTEQELQALSRSAAMFAAMAEVMRLRILLLLHEYQELCVSQLSEMLGDKVNTTSMRLKKLHDAGLLDKRRDAKHIYYRLKDEHIVSIIHNAYEHSHEPEIGADNDL</sequence>
<dbReference type="EMBL" id="UHIA01000004">
    <property type="protein sequence ID" value="SUO96673.1"/>
    <property type="molecule type" value="Genomic_DNA"/>
</dbReference>
<dbReference type="Pfam" id="PF01022">
    <property type="entry name" value="HTH_5"/>
    <property type="match status" value="1"/>
</dbReference>
<dbReference type="AlphaFoldDB" id="A0A380MXQ8"/>
<dbReference type="InterPro" id="IPR051011">
    <property type="entry name" value="Metal_resp_trans_reg"/>
</dbReference>
<dbReference type="InterPro" id="IPR036390">
    <property type="entry name" value="WH_DNA-bd_sf"/>
</dbReference>
<keyword evidence="6" id="KW-1185">Reference proteome</keyword>
<gene>
    <name evidence="5" type="primary">ygaV</name>
    <name evidence="5" type="ORF">NCTC10717_01106</name>
</gene>
<evidence type="ECO:0000256" key="2">
    <source>
        <dbReference type="ARBA" id="ARBA00023125"/>
    </source>
</evidence>
<organism evidence="5 6">
    <name type="scientific">Suttonella indologenes</name>
    <dbReference type="NCBI Taxonomy" id="13276"/>
    <lineage>
        <taxon>Bacteria</taxon>
        <taxon>Pseudomonadati</taxon>
        <taxon>Pseudomonadota</taxon>
        <taxon>Gammaproteobacteria</taxon>
        <taxon>Cardiobacteriales</taxon>
        <taxon>Cardiobacteriaceae</taxon>
        <taxon>Suttonella</taxon>
    </lineage>
</organism>
<dbReference type="CDD" id="cd00090">
    <property type="entry name" value="HTH_ARSR"/>
    <property type="match status" value="1"/>
</dbReference>
<keyword evidence="1" id="KW-0805">Transcription regulation</keyword>
<keyword evidence="3" id="KW-0804">Transcription</keyword>
<dbReference type="Proteomes" id="UP000254575">
    <property type="component" value="Unassembled WGS sequence"/>
</dbReference>
<dbReference type="SUPFAM" id="SSF46785">
    <property type="entry name" value="Winged helix' DNA-binding domain"/>
    <property type="match status" value="1"/>
</dbReference>
<dbReference type="Gene3D" id="1.10.10.10">
    <property type="entry name" value="Winged helix-like DNA-binding domain superfamily/Winged helix DNA-binding domain"/>
    <property type="match status" value="1"/>
</dbReference>
<dbReference type="NCBIfam" id="NF033788">
    <property type="entry name" value="HTH_metalloreg"/>
    <property type="match status" value="1"/>
</dbReference>
<dbReference type="SMART" id="SM00418">
    <property type="entry name" value="HTH_ARSR"/>
    <property type="match status" value="1"/>
</dbReference>
<dbReference type="PRINTS" id="PR00778">
    <property type="entry name" value="HTHARSR"/>
</dbReference>
<dbReference type="PANTHER" id="PTHR43132">
    <property type="entry name" value="ARSENICAL RESISTANCE OPERON REPRESSOR ARSR-RELATED"/>
    <property type="match status" value="1"/>
</dbReference>
<evidence type="ECO:0000313" key="5">
    <source>
        <dbReference type="EMBL" id="SUO96673.1"/>
    </source>
</evidence>